<name>A0ABV9DA31_9MICO</name>
<evidence type="ECO:0000256" key="4">
    <source>
        <dbReference type="RuleBase" id="RU000675"/>
    </source>
</evidence>
<accession>A0ABV9DA31</accession>
<protein>
    <recommendedName>
        <fullName evidence="4">Beta-galactosidase</fullName>
        <ecNumber evidence="4">3.2.1.23</ecNumber>
    </recommendedName>
</protein>
<dbReference type="InterPro" id="IPR001944">
    <property type="entry name" value="Glycoside_Hdrlase_35"/>
</dbReference>
<sequence>MPVFEIGAEDFLLDGRPHQILSGALHYFRVHPDQWADRIAKARLLGLNTIETYVAWNFHAPTADAFDTSGRRDLGRFLDLVADAGMHAIVRPGPYICAEWDNGGLPTWLLREPGVGVRTSEPRYLAAVQGYFDALLPLVVERQVDRGGPVLMVQVENEYGAYGDDAAYLRTLAQMLRDGGVTVPLFTCDQADDAMLARGGLPELHRTATFGSRSPERLATLRRHQPSGPLMCMEYWNGWFDAWGEDHHVTDPGATAGDLAALLASGASVNLYMLHGGTNFGFTNGANHKGVYRPTVTSYDYDAPLAEDGTPTAKYAALAEVLAAHHGTPRAAVGGRAPAPTPQVPVPREVRSLWPLVDAADGWSTHDAPPTHDDLDAFTGFVLYRTEVQVGEAAVLDLSDVRDRAQVFVDGRPVGVVDRRDGDRALTLPGPGAVVLDVLVEDLGRVNYGPRIGEHKGLVGPVVLDGTPVTGWRTLPLPLEDWVAAAAQPGSTAAGSTAAASPPAAAAVVTPRPGPSLTTWDLPGMDAADLFLSTAGWGKGVVWFNGWNLGRFWSAGPQQTLYVPAPLVRPDNNRVVALELAAAPDAALRFVDGPRWTAVTQ</sequence>
<evidence type="ECO:0000256" key="3">
    <source>
        <dbReference type="ARBA" id="ARBA00023295"/>
    </source>
</evidence>
<evidence type="ECO:0000259" key="6">
    <source>
        <dbReference type="Pfam" id="PF01301"/>
    </source>
</evidence>
<dbReference type="PROSITE" id="PS01182">
    <property type="entry name" value="GLYCOSYL_HYDROL_F35"/>
    <property type="match status" value="1"/>
</dbReference>
<dbReference type="Pfam" id="PF21467">
    <property type="entry name" value="BetaGal_gal-bd"/>
    <property type="match status" value="1"/>
</dbReference>
<dbReference type="InterPro" id="IPR017853">
    <property type="entry name" value="GH"/>
</dbReference>
<evidence type="ECO:0000259" key="8">
    <source>
        <dbReference type="Pfam" id="PF21467"/>
    </source>
</evidence>
<dbReference type="RefSeq" id="WP_122823645.1">
    <property type="nucleotide sequence ID" value="NZ_CP033325.1"/>
</dbReference>
<dbReference type="InterPro" id="IPR026283">
    <property type="entry name" value="B-gal_1-like"/>
</dbReference>
<dbReference type="InterPro" id="IPR048912">
    <property type="entry name" value="BetaGal1-like_ABD1"/>
</dbReference>
<organism evidence="9 10">
    <name type="scientific">Georgenia faecalis</name>
    <dbReference type="NCBI Taxonomy" id="2483799"/>
    <lineage>
        <taxon>Bacteria</taxon>
        <taxon>Bacillati</taxon>
        <taxon>Actinomycetota</taxon>
        <taxon>Actinomycetes</taxon>
        <taxon>Micrococcales</taxon>
        <taxon>Bogoriellaceae</taxon>
        <taxon>Georgenia</taxon>
    </lineage>
</organism>
<reference evidence="10" key="1">
    <citation type="journal article" date="2019" name="Int. J. Syst. Evol. Microbiol.">
        <title>The Global Catalogue of Microorganisms (GCM) 10K type strain sequencing project: providing services to taxonomists for standard genome sequencing and annotation.</title>
        <authorList>
            <consortium name="The Broad Institute Genomics Platform"/>
            <consortium name="The Broad Institute Genome Sequencing Center for Infectious Disease"/>
            <person name="Wu L."/>
            <person name="Ma J."/>
        </authorList>
    </citation>
    <scope>NUCLEOTIDE SEQUENCE [LARGE SCALE GENOMIC DNA]</scope>
    <source>
        <strain evidence="10">JCM 3369</strain>
    </source>
</reference>
<evidence type="ECO:0000313" key="10">
    <source>
        <dbReference type="Proteomes" id="UP001595955"/>
    </source>
</evidence>
<keyword evidence="3 4" id="KW-0326">Glycosidase</keyword>
<dbReference type="SUPFAM" id="SSF49785">
    <property type="entry name" value="Galactose-binding domain-like"/>
    <property type="match status" value="1"/>
</dbReference>
<dbReference type="Gene3D" id="2.60.120.260">
    <property type="entry name" value="Galactose-binding domain-like"/>
    <property type="match status" value="2"/>
</dbReference>
<keyword evidence="10" id="KW-1185">Reference proteome</keyword>
<dbReference type="Pfam" id="PF01301">
    <property type="entry name" value="Glyco_hydro_35"/>
    <property type="match status" value="1"/>
</dbReference>
<feature type="domain" description="Beta-galactosidase 1-like first all-beta" evidence="7">
    <location>
        <begin position="369"/>
        <end position="477"/>
    </location>
</feature>
<gene>
    <name evidence="9" type="ORF">ACFO3F_09480</name>
</gene>
<dbReference type="InterPro" id="IPR008979">
    <property type="entry name" value="Galactose-bd-like_sf"/>
</dbReference>
<dbReference type="Gene3D" id="3.20.20.80">
    <property type="entry name" value="Glycosidases"/>
    <property type="match status" value="1"/>
</dbReference>
<dbReference type="PIRSF" id="PIRSF006336">
    <property type="entry name" value="B-gal"/>
    <property type="match status" value="1"/>
</dbReference>
<evidence type="ECO:0000256" key="5">
    <source>
        <dbReference type="RuleBase" id="RU003679"/>
    </source>
</evidence>
<comment type="similarity">
    <text evidence="1 5">Belongs to the glycosyl hydrolase 35 family.</text>
</comment>
<dbReference type="SUPFAM" id="SSF51445">
    <property type="entry name" value="(Trans)glycosidases"/>
    <property type="match status" value="1"/>
</dbReference>
<feature type="domain" description="Glycoside hydrolase 35 catalytic" evidence="6">
    <location>
        <begin position="11"/>
        <end position="323"/>
    </location>
</feature>
<dbReference type="PANTHER" id="PTHR23421">
    <property type="entry name" value="BETA-GALACTOSIDASE RELATED"/>
    <property type="match status" value="1"/>
</dbReference>
<dbReference type="PRINTS" id="PR00742">
    <property type="entry name" value="GLHYDRLASE35"/>
</dbReference>
<evidence type="ECO:0000256" key="2">
    <source>
        <dbReference type="ARBA" id="ARBA00022801"/>
    </source>
</evidence>
<evidence type="ECO:0000259" key="7">
    <source>
        <dbReference type="Pfam" id="PF21317"/>
    </source>
</evidence>
<feature type="domain" description="Beta-galactosidase galactose-binding" evidence="8">
    <location>
        <begin position="518"/>
        <end position="573"/>
    </location>
</feature>
<comment type="catalytic activity">
    <reaction evidence="4">
        <text>Hydrolysis of terminal non-reducing beta-D-galactose residues in beta-D-galactosides.</text>
        <dbReference type="EC" id="3.2.1.23"/>
    </reaction>
</comment>
<dbReference type="EMBL" id="JBHSGF010000006">
    <property type="protein sequence ID" value="MFC4555476.1"/>
    <property type="molecule type" value="Genomic_DNA"/>
</dbReference>
<dbReference type="InterPro" id="IPR048913">
    <property type="entry name" value="BetaGal_gal-bd"/>
</dbReference>
<dbReference type="Proteomes" id="UP001595955">
    <property type="component" value="Unassembled WGS sequence"/>
</dbReference>
<dbReference type="InterPro" id="IPR019801">
    <property type="entry name" value="Glyco_hydro_35_CS"/>
</dbReference>
<dbReference type="EC" id="3.2.1.23" evidence="4"/>
<evidence type="ECO:0000313" key="9">
    <source>
        <dbReference type="EMBL" id="MFC4555476.1"/>
    </source>
</evidence>
<comment type="caution">
    <text evidence="9">The sequence shown here is derived from an EMBL/GenBank/DDBJ whole genome shotgun (WGS) entry which is preliminary data.</text>
</comment>
<dbReference type="InterPro" id="IPR031330">
    <property type="entry name" value="Gly_Hdrlase_35_cat"/>
</dbReference>
<proteinExistence type="inferred from homology"/>
<keyword evidence="2 4" id="KW-0378">Hydrolase</keyword>
<evidence type="ECO:0000256" key="1">
    <source>
        <dbReference type="ARBA" id="ARBA00009809"/>
    </source>
</evidence>
<dbReference type="Pfam" id="PF21317">
    <property type="entry name" value="BetaGal_ABD_1"/>
    <property type="match status" value="1"/>
</dbReference>